<dbReference type="InterPro" id="IPR002145">
    <property type="entry name" value="CopG"/>
</dbReference>
<name>F3KKI2_9ARCH</name>
<dbReference type="HOGENOM" id="CLU_2893062_0_0_2"/>
<accession>F3KKI2</accession>
<proteinExistence type="predicted"/>
<protein>
    <recommendedName>
        <fullName evidence="1">Ribbon-helix-helix protein CopG domain-containing protein</fullName>
    </recommendedName>
</protein>
<comment type="caution">
    <text evidence="2">The sequence shown here is derived from an EMBL/GenBank/DDBJ whole genome shotgun (WGS) entry which is preliminary data.</text>
</comment>
<gene>
    <name evidence="2" type="ORF">Nlim_1000</name>
</gene>
<dbReference type="Proteomes" id="UP000004348">
    <property type="component" value="Chromosome"/>
</dbReference>
<reference evidence="2" key="1">
    <citation type="journal article" date="2011" name="PLoS ONE">
        <title>Genome of a low-salinity ammonia-oxidizing archaeon determined by single-cell and metagenomic analysis.</title>
        <authorList>
            <person name="Blainey P.C."/>
            <person name="Mosier A.C."/>
            <person name="Potanina A."/>
            <person name="Francis C.A."/>
            <person name="Quake S.R."/>
        </authorList>
    </citation>
    <scope>NUCLEOTIDE SEQUENCE [LARGE SCALE GENOMIC DNA]</scope>
    <source>
        <strain evidence="2">SFB1</strain>
    </source>
</reference>
<feature type="domain" description="Ribbon-helix-helix protein CopG" evidence="1">
    <location>
        <begin position="7"/>
        <end position="38"/>
    </location>
</feature>
<evidence type="ECO:0000313" key="2">
    <source>
        <dbReference type="EMBL" id="EGG42131.1"/>
    </source>
</evidence>
<dbReference type="CDD" id="cd21631">
    <property type="entry name" value="RHH_CopG_NikR-like"/>
    <property type="match status" value="1"/>
</dbReference>
<sequence length="62" mass="7224">MKVVGTKLDDSDFERFQKFCTDEGISKSEMMRGLIRKYCDTCEEKLQTPTEIKNSTITIIRD</sequence>
<dbReference type="Pfam" id="PF01402">
    <property type="entry name" value="RHH_1"/>
    <property type="match status" value="1"/>
</dbReference>
<dbReference type="AlphaFoldDB" id="F3KKI2"/>
<evidence type="ECO:0000259" key="1">
    <source>
        <dbReference type="Pfam" id="PF01402"/>
    </source>
</evidence>
<organism evidence="2">
    <name type="scientific">Candidatus Nitrosarchaeum limnium SFB1</name>
    <dbReference type="NCBI Taxonomy" id="886738"/>
    <lineage>
        <taxon>Archaea</taxon>
        <taxon>Nitrososphaerota</taxon>
        <taxon>Nitrososphaeria</taxon>
        <taxon>Nitrosopumilales</taxon>
        <taxon>Nitrosopumilaceae</taxon>
        <taxon>Nitrosarchaeum</taxon>
    </lineage>
</organism>
<dbReference type="EMBL" id="AEGP01000036">
    <property type="protein sequence ID" value="EGG42131.1"/>
    <property type="molecule type" value="Genomic_DNA"/>
</dbReference>
<dbReference type="GO" id="GO:0006355">
    <property type="term" value="P:regulation of DNA-templated transcription"/>
    <property type="evidence" value="ECO:0007669"/>
    <property type="project" value="InterPro"/>
</dbReference>